<dbReference type="GO" id="GO:0003677">
    <property type="term" value="F:DNA binding"/>
    <property type="evidence" value="ECO:0007669"/>
    <property type="project" value="InterPro"/>
</dbReference>
<accession>W6MJX3</accession>
<dbReference type="STRING" id="1382522.W6MJX3"/>
<dbReference type="SUPFAM" id="SSF52540">
    <property type="entry name" value="P-loop containing nucleoside triphosphate hydrolases"/>
    <property type="match status" value="1"/>
</dbReference>
<reference evidence="3" key="2">
    <citation type="submission" date="2014-02" db="EMBL/GenBank/DDBJ databases">
        <title>Complete DNA sequence of /Kuraishia capsulata/ illustrates novel genomic features among budding yeasts (/Saccharomycotina/).</title>
        <authorList>
            <person name="Morales L."/>
            <person name="Noel B."/>
            <person name="Porcel B."/>
            <person name="Marcet-Houben M."/>
            <person name="Hullo M-F."/>
            <person name="Sacerdot C."/>
            <person name="Tekaia F."/>
            <person name="Leh-Louis V."/>
            <person name="Despons L."/>
            <person name="Khanna V."/>
            <person name="Aury J-M."/>
            <person name="Barbe V."/>
            <person name="Couloux A."/>
            <person name="Labadie K."/>
            <person name="Pelletier E."/>
            <person name="Souciet J-L."/>
            <person name="Boekhout T."/>
            <person name="Gabaldon T."/>
            <person name="Wincker P."/>
            <person name="Dujon B."/>
        </authorList>
    </citation>
    <scope>NUCLEOTIDE SEQUENCE</scope>
    <source>
        <strain evidence="3">CBS 1993</strain>
    </source>
</reference>
<dbReference type="PANTHER" id="PTHR11669">
    <property type="entry name" value="REPLICATION FACTOR C / DNA POLYMERASE III GAMMA-TAU SUBUNIT"/>
    <property type="match status" value="1"/>
</dbReference>
<dbReference type="EMBL" id="HG793125">
    <property type="protein sequence ID" value="CDK24842.1"/>
    <property type="molecule type" value="Genomic_DNA"/>
</dbReference>
<gene>
    <name evidence="3" type="ORF">KUCA_T00000809001</name>
</gene>
<dbReference type="GO" id="GO:0031391">
    <property type="term" value="C:Elg1 RFC-like complex"/>
    <property type="evidence" value="ECO:0007669"/>
    <property type="project" value="EnsemblFungi"/>
</dbReference>
<dbReference type="OrthoDB" id="761538at2759"/>
<dbReference type="InterPro" id="IPR003593">
    <property type="entry name" value="AAA+_ATPase"/>
</dbReference>
<dbReference type="GO" id="GO:0006281">
    <property type="term" value="P:DNA repair"/>
    <property type="evidence" value="ECO:0007669"/>
    <property type="project" value="TreeGrafter"/>
</dbReference>
<dbReference type="Proteomes" id="UP000019384">
    <property type="component" value="Unassembled WGS sequence"/>
</dbReference>
<dbReference type="InterPro" id="IPR050238">
    <property type="entry name" value="DNA_Rep/Repair_Clamp_Loader"/>
</dbReference>
<dbReference type="GO" id="GO:0005663">
    <property type="term" value="C:DNA replication factor C complex"/>
    <property type="evidence" value="ECO:0007669"/>
    <property type="project" value="EnsemblFungi"/>
</dbReference>
<evidence type="ECO:0000313" key="4">
    <source>
        <dbReference type="Proteomes" id="UP000019384"/>
    </source>
</evidence>
<dbReference type="GO" id="GO:0031390">
    <property type="term" value="C:Ctf18 RFC-like complex"/>
    <property type="evidence" value="ECO:0007669"/>
    <property type="project" value="EnsemblFungi"/>
</dbReference>
<dbReference type="GO" id="GO:0031389">
    <property type="term" value="C:Rad17 RFC-like complex"/>
    <property type="evidence" value="ECO:0007669"/>
    <property type="project" value="EnsemblFungi"/>
</dbReference>
<dbReference type="GeneID" id="34518245"/>
<dbReference type="InterPro" id="IPR027417">
    <property type="entry name" value="P-loop_NTPase"/>
</dbReference>
<dbReference type="Gene3D" id="1.20.272.10">
    <property type="match status" value="1"/>
</dbReference>
<dbReference type="Pfam" id="PF22534">
    <property type="entry name" value="RFC_C"/>
    <property type="match status" value="1"/>
</dbReference>
<evidence type="ECO:0000259" key="2">
    <source>
        <dbReference type="SMART" id="SM00382"/>
    </source>
</evidence>
<reference evidence="3" key="1">
    <citation type="submission" date="2013-12" db="EMBL/GenBank/DDBJ databases">
        <authorList>
            <person name="Genoscope - CEA"/>
        </authorList>
    </citation>
    <scope>NUCLEOTIDE SEQUENCE</scope>
    <source>
        <strain evidence="3">CBS 1993</strain>
    </source>
</reference>
<dbReference type="SUPFAM" id="SSF48019">
    <property type="entry name" value="post-AAA+ oligomerization domain-like"/>
    <property type="match status" value="1"/>
</dbReference>
<proteinExistence type="predicted"/>
<dbReference type="Gene3D" id="3.40.50.300">
    <property type="entry name" value="P-loop containing nucleotide triphosphate hydrolases"/>
    <property type="match status" value="1"/>
</dbReference>
<keyword evidence="4" id="KW-1185">Reference proteome</keyword>
<evidence type="ECO:0000256" key="1">
    <source>
        <dbReference type="ARBA" id="ARBA00022705"/>
    </source>
</evidence>
<dbReference type="GO" id="GO:0007062">
    <property type="term" value="P:sister chromatid cohesion"/>
    <property type="evidence" value="ECO:0007669"/>
    <property type="project" value="EnsemblFungi"/>
</dbReference>
<name>W6MJX3_9ASCO</name>
<dbReference type="GO" id="GO:0006272">
    <property type="term" value="P:leading strand elongation"/>
    <property type="evidence" value="ECO:0007669"/>
    <property type="project" value="EnsemblFungi"/>
</dbReference>
<dbReference type="RefSeq" id="XP_022456857.1">
    <property type="nucleotide sequence ID" value="XM_022605383.1"/>
</dbReference>
<dbReference type="GO" id="GO:0003689">
    <property type="term" value="F:DNA clamp loader activity"/>
    <property type="evidence" value="ECO:0007669"/>
    <property type="project" value="EnsemblFungi"/>
</dbReference>
<dbReference type="HOGENOM" id="CLU_042324_5_0_1"/>
<protein>
    <recommendedName>
        <fullName evidence="2">AAA+ ATPase domain-containing protein</fullName>
    </recommendedName>
</protein>
<keyword evidence="1" id="KW-0235">DNA replication</keyword>
<dbReference type="Pfam" id="PF13177">
    <property type="entry name" value="DNA_pol3_delta2"/>
    <property type="match status" value="1"/>
</dbReference>
<dbReference type="CDD" id="cd00009">
    <property type="entry name" value="AAA"/>
    <property type="match status" value="1"/>
</dbReference>
<dbReference type="Gene3D" id="1.10.8.60">
    <property type="match status" value="1"/>
</dbReference>
<dbReference type="PANTHER" id="PTHR11669:SF1">
    <property type="entry name" value="REPLICATION FACTOR C SUBUNIT 3"/>
    <property type="match status" value="1"/>
</dbReference>
<dbReference type="AlphaFoldDB" id="W6MJX3"/>
<dbReference type="FunFam" id="3.40.50.300:FF:000136">
    <property type="entry name" value="Replication factor C subunit 5"/>
    <property type="match status" value="1"/>
</dbReference>
<evidence type="ECO:0000313" key="3">
    <source>
        <dbReference type="EMBL" id="CDK24842.1"/>
    </source>
</evidence>
<dbReference type="SMART" id="SM00382">
    <property type="entry name" value="AAA"/>
    <property type="match status" value="1"/>
</dbReference>
<sequence length="356" mass="40204">MSLWADKHRPKTLEQLDFHEGISNRLKSLASSGDFPHLLVYGPPGAGKKTRVLATLREIFGPGVEKLKVDVKIFENGSRKLEFNVISSPYHYEITPSDMSGNDRIVIQDLLKQVAQTESIDFTRKMKFKVVIINEAEYLTRDAQAALRRTMEKYSGNLRLILLCNSTSTIIPPIKSRTLQIRVPSPTAPEMSLVFNKILEKESVTSFDDDPSIFANVAANSERNLRMGIMLLESLYMNNDQITAKTPMILPDWKGVIKNLGAEILKNRNVQMVQSARSTFYDLIAHCIPSKLILSELTWELWYLLGNVKSGNVDQIKGSIVDACSTFDERLSLGQKDIFHLEGFIIKTMVILEKNL</sequence>
<feature type="domain" description="AAA+ ATPase" evidence="2">
    <location>
        <begin position="34"/>
        <end position="185"/>
    </location>
</feature>
<dbReference type="InterPro" id="IPR008921">
    <property type="entry name" value="DNA_pol3_clamp-load_cplx_C"/>
</dbReference>
<organism evidence="3 4">
    <name type="scientific">Kuraishia capsulata CBS 1993</name>
    <dbReference type="NCBI Taxonomy" id="1382522"/>
    <lineage>
        <taxon>Eukaryota</taxon>
        <taxon>Fungi</taxon>
        <taxon>Dikarya</taxon>
        <taxon>Ascomycota</taxon>
        <taxon>Saccharomycotina</taxon>
        <taxon>Pichiomycetes</taxon>
        <taxon>Pichiales</taxon>
        <taxon>Pichiaceae</taxon>
        <taxon>Kuraishia</taxon>
    </lineage>
</organism>